<protein>
    <recommendedName>
        <fullName evidence="4">ABC transporter permease</fullName>
    </recommendedName>
</protein>
<evidence type="ECO:0008006" key="4">
    <source>
        <dbReference type="Google" id="ProtNLM"/>
    </source>
</evidence>
<dbReference type="EMBL" id="BSEL01000001">
    <property type="protein sequence ID" value="GLJ66483.1"/>
    <property type="molecule type" value="Genomic_DNA"/>
</dbReference>
<evidence type="ECO:0000256" key="1">
    <source>
        <dbReference type="SAM" id="Phobius"/>
    </source>
</evidence>
<reference evidence="2" key="1">
    <citation type="journal article" date="2014" name="Int. J. Syst. Evol. Microbiol.">
        <title>Complete genome of a new Firmicutes species belonging to the dominant human colonic microbiota ('Ruminococcus bicirculans') reveals two chromosomes and a selective capacity to utilize plant glucans.</title>
        <authorList>
            <consortium name="NISC Comparative Sequencing Program"/>
            <person name="Wegmann U."/>
            <person name="Louis P."/>
            <person name="Goesmann A."/>
            <person name="Henrissat B."/>
            <person name="Duncan S.H."/>
            <person name="Flint H.J."/>
        </authorList>
    </citation>
    <scope>NUCLEOTIDE SEQUENCE</scope>
    <source>
        <strain evidence="2">VKM Ac-1246</strain>
    </source>
</reference>
<feature type="transmembrane region" description="Helical" evidence="1">
    <location>
        <begin position="78"/>
        <end position="100"/>
    </location>
</feature>
<keyword evidence="1" id="KW-1133">Transmembrane helix</keyword>
<evidence type="ECO:0000313" key="3">
    <source>
        <dbReference type="Proteomes" id="UP001142292"/>
    </source>
</evidence>
<keyword evidence="1" id="KW-0812">Transmembrane</keyword>
<keyword evidence="1" id="KW-0472">Membrane</keyword>
<evidence type="ECO:0000313" key="2">
    <source>
        <dbReference type="EMBL" id="GLJ66483.1"/>
    </source>
</evidence>
<dbReference type="Proteomes" id="UP001142292">
    <property type="component" value="Unassembled WGS sequence"/>
</dbReference>
<organism evidence="2 3">
    <name type="scientific">Nocardioides luteus</name>
    <dbReference type="NCBI Taxonomy" id="1844"/>
    <lineage>
        <taxon>Bacteria</taxon>
        <taxon>Bacillati</taxon>
        <taxon>Actinomycetota</taxon>
        <taxon>Actinomycetes</taxon>
        <taxon>Propionibacteriales</taxon>
        <taxon>Nocardioidaceae</taxon>
        <taxon>Nocardioides</taxon>
    </lineage>
</organism>
<reference evidence="2" key="2">
    <citation type="submission" date="2023-01" db="EMBL/GenBank/DDBJ databases">
        <authorList>
            <person name="Sun Q."/>
            <person name="Evtushenko L."/>
        </authorList>
    </citation>
    <scope>NUCLEOTIDE SEQUENCE</scope>
    <source>
        <strain evidence="2">VKM Ac-1246</strain>
    </source>
</reference>
<dbReference type="RefSeq" id="WP_189119271.1">
    <property type="nucleotide sequence ID" value="NZ_BMRK01000011.1"/>
</dbReference>
<name>A0ABQ5SSA5_9ACTN</name>
<keyword evidence="3" id="KW-1185">Reference proteome</keyword>
<sequence>MENSDALIRTSLREGEENADRLARTQLLMVPVLIVAMLTVPAFRIVYDDGDEGQSHGFWSAIGWLADRPDDAPGAYRLLTVAAVLAILFAVAAAAIGLYLAYSRSKHPGAEIGFSIVAGALPSVVGVIGVIALPEDSAVHMGWGVLLPAFIGLWLANMVRSEV</sequence>
<feature type="transmembrane region" description="Helical" evidence="1">
    <location>
        <begin position="27"/>
        <end position="47"/>
    </location>
</feature>
<feature type="transmembrane region" description="Helical" evidence="1">
    <location>
        <begin position="139"/>
        <end position="159"/>
    </location>
</feature>
<comment type="caution">
    <text evidence="2">The sequence shown here is derived from an EMBL/GenBank/DDBJ whole genome shotgun (WGS) entry which is preliminary data.</text>
</comment>
<accession>A0ABQ5SSA5</accession>
<proteinExistence type="predicted"/>
<gene>
    <name evidence="2" type="ORF">GCM10017579_05190</name>
</gene>
<feature type="transmembrane region" description="Helical" evidence="1">
    <location>
        <begin position="112"/>
        <end position="133"/>
    </location>
</feature>